<dbReference type="InterPro" id="IPR011074">
    <property type="entry name" value="CRAL/TRIO_N_dom"/>
</dbReference>
<feature type="domain" description="CRAL/TRIO N-terminal" evidence="1">
    <location>
        <begin position="34"/>
        <end position="59"/>
    </location>
</feature>
<dbReference type="SMART" id="SM01100">
    <property type="entry name" value="CRAL_TRIO_N"/>
    <property type="match status" value="1"/>
</dbReference>
<organism evidence="2 3">
    <name type="scientific">Daphnia galeata</name>
    <dbReference type="NCBI Taxonomy" id="27404"/>
    <lineage>
        <taxon>Eukaryota</taxon>
        <taxon>Metazoa</taxon>
        <taxon>Ecdysozoa</taxon>
        <taxon>Arthropoda</taxon>
        <taxon>Crustacea</taxon>
        <taxon>Branchiopoda</taxon>
        <taxon>Diplostraca</taxon>
        <taxon>Cladocera</taxon>
        <taxon>Anomopoda</taxon>
        <taxon>Daphniidae</taxon>
        <taxon>Daphnia</taxon>
    </lineage>
</organism>
<dbReference type="InterPro" id="IPR051064">
    <property type="entry name" value="SEC14/CRAL-TRIO_domain"/>
</dbReference>
<dbReference type="GO" id="GO:0005737">
    <property type="term" value="C:cytoplasm"/>
    <property type="evidence" value="ECO:0007669"/>
    <property type="project" value="TreeGrafter"/>
</dbReference>
<dbReference type="PANTHER" id="PTHR23324">
    <property type="entry name" value="SEC14 RELATED PROTEIN"/>
    <property type="match status" value="1"/>
</dbReference>
<dbReference type="Pfam" id="PF03765">
    <property type="entry name" value="CRAL_TRIO_N"/>
    <property type="match status" value="1"/>
</dbReference>
<dbReference type="InterPro" id="IPR036273">
    <property type="entry name" value="CRAL/TRIO_N_dom_sf"/>
</dbReference>
<dbReference type="SUPFAM" id="SSF46938">
    <property type="entry name" value="CRAL/TRIO N-terminal domain"/>
    <property type="match status" value="1"/>
</dbReference>
<dbReference type="AlphaFoldDB" id="A0A8J2RY61"/>
<dbReference type="PANTHER" id="PTHR23324:SF83">
    <property type="entry name" value="SEC14-LIKE PROTEIN 2"/>
    <property type="match status" value="1"/>
</dbReference>
<dbReference type="OrthoDB" id="1434354at2759"/>
<dbReference type="Proteomes" id="UP000789390">
    <property type="component" value="Unassembled WGS sequence"/>
</dbReference>
<sequence length="154" mass="17890">MESTLDQLDEPSKRALLEFKERIQDCMSKMWDTRDEHLLKWLIARHFSVTEAEKMLRASLVWRQANGIDEISKWNPPEVLLKYFSYGKVGYDKLNSPGQYLNYLNIGGQVPYSYYMSNSAPVVKDYMETMNLIAGAGGFKKLKYKIDVAYSVLR</sequence>
<gene>
    <name evidence="2" type="ORF">DGAL_LOCUS12924</name>
</gene>
<proteinExistence type="predicted"/>
<name>A0A8J2RY61_9CRUS</name>
<accession>A0A8J2RY61</accession>
<keyword evidence="3" id="KW-1185">Reference proteome</keyword>
<comment type="caution">
    <text evidence="2">The sequence shown here is derived from an EMBL/GenBank/DDBJ whole genome shotgun (WGS) entry which is preliminary data.</text>
</comment>
<dbReference type="EMBL" id="CAKKLH010000292">
    <property type="protein sequence ID" value="CAH0109446.1"/>
    <property type="molecule type" value="Genomic_DNA"/>
</dbReference>
<dbReference type="Gene3D" id="3.40.525.10">
    <property type="entry name" value="CRAL-TRIO lipid binding domain"/>
    <property type="match status" value="1"/>
</dbReference>
<reference evidence="2" key="1">
    <citation type="submission" date="2021-11" db="EMBL/GenBank/DDBJ databases">
        <authorList>
            <person name="Schell T."/>
        </authorList>
    </citation>
    <scope>NUCLEOTIDE SEQUENCE</scope>
    <source>
        <strain evidence="2">M5</strain>
    </source>
</reference>
<evidence type="ECO:0000313" key="3">
    <source>
        <dbReference type="Proteomes" id="UP000789390"/>
    </source>
</evidence>
<evidence type="ECO:0000313" key="2">
    <source>
        <dbReference type="EMBL" id="CAH0109446.1"/>
    </source>
</evidence>
<dbReference type="InterPro" id="IPR036865">
    <property type="entry name" value="CRAL-TRIO_dom_sf"/>
</dbReference>
<evidence type="ECO:0000259" key="1">
    <source>
        <dbReference type="SMART" id="SM01100"/>
    </source>
</evidence>
<protein>
    <recommendedName>
        <fullName evidence="1">CRAL/TRIO N-terminal domain-containing protein</fullName>
    </recommendedName>
</protein>